<feature type="domain" description="GH16" evidence="3">
    <location>
        <begin position="47"/>
        <end position="294"/>
    </location>
</feature>
<accession>A0ABS5TKF3</accession>
<keyword evidence="5" id="KW-1185">Reference proteome</keyword>
<dbReference type="PANTHER" id="PTHR10963:SF55">
    <property type="entry name" value="GLYCOSIDE HYDROLASE FAMILY 16 PROTEIN"/>
    <property type="match status" value="1"/>
</dbReference>
<dbReference type="SUPFAM" id="SSF49899">
    <property type="entry name" value="Concanavalin A-like lectins/glucanases"/>
    <property type="match status" value="1"/>
</dbReference>
<evidence type="ECO:0000313" key="4">
    <source>
        <dbReference type="EMBL" id="MBT0770548.1"/>
    </source>
</evidence>
<gene>
    <name evidence="4" type="ORF">KIH74_16510</name>
</gene>
<proteinExistence type="inferred from homology"/>
<dbReference type="InterPro" id="IPR050546">
    <property type="entry name" value="Glycosyl_Hydrlase_16"/>
</dbReference>
<dbReference type="InterPro" id="IPR000757">
    <property type="entry name" value="Beta-glucanase-like"/>
</dbReference>
<evidence type="ECO:0000256" key="1">
    <source>
        <dbReference type="ARBA" id="ARBA00006865"/>
    </source>
</evidence>
<dbReference type="GO" id="GO:0016787">
    <property type="term" value="F:hydrolase activity"/>
    <property type="evidence" value="ECO:0007669"/>
    <property type="project" value="UniProtKB-KW"/>
</dbReference>
<dbReference type="EMBL" id="JAHBAY010000006">
    <property type="protein sequence ID" value="MBT0770548.1"/>
    <property type="molecule type" value="Genomic_DNA"/>
</dbReference>
<keyword evidence="4" id="KW-0378">Hydrolase</keyword>
<keyword evidence="2" id="KW-0472">Membrane</keyword>
<feature type="transmembrane region" description="Helical" evidence="2">
    <location>
        <begin position="12"/>
        <end position="30"/>
    </location>
</feature>
<comment type="similarity">
    <text evidence="1">Belongs to the glycosyl hydrolase 16 family.</text>
</comment>
<keyword evidence="2" id="KW-1133">Transmembrane helix</keyword>
<dbReference type="Pfam" id="PF00722">
    <property type="entry name" value="Glyco_hydro_16"/>
    <property type="match status" value="1"/>
</dbReference>
<organism evidence="4 5">
    <name type="scientific">Kineosporia corallincola</name>
    <dbReference type="NCBI Taxonomy" id="2835133"/>
    <lineage>
        <taxon>Bacteria</taxon>
        <taxon>Bacillati</taxon>
        <taxon>Actinomycetota</taxon>
        <taxon>Actinomycetes</taxon>
        <taxon>Kineosporiales</taxon>
        <taxon>Kineosporiaceae</taxon>
        <taxon>Kineosporia</taxon>
    </lineage>
</organism>
<keyword evidence="2" id="KW-0812">Transmembrane</keyword>
<dbReference type="Proteomes" id="UP001197247">
    <property type="component" value="Unassembled WGS sequence"/>
</dbReference>
<dbReference type="PROSITE" id="PS51762">
    <property type="entry name" value="GH16_2"/>
    <property type="match status" value="1"/>
</dbReference>
<dbReference type="InterPro" id="IPR013320">
    <property type="entry name" value="ConA-like_dom_sf"/>
</dbReference>
<evidence type="ECO:0000313" key="5">
    <source>
        <dbReference type="Proteomes" id="UP001197247"/>
    </source>
</evidence>
<dbReference type="Gene3D" id="2.60.120.200">
    <property type="match status" value="1"/>
</dbReference>
<sequence length="294" mass="32228">MNGDARTWRRAGAALVVLLFAVGAGVFVVLEHHGTPERAAWKLVWADEFQGSTVDPANWVVEHESTYGDGGGQIACLMNRPENVTVADGVLRLTARREGDPLPCGSGTDDRFPQGRAYSSAHLSTKGLHEWTYARFEMRAELPVRKGISKGMWPAFWARPTAGGTGEIDVLEAVGSGSGDQEFDKAYQTIWYDYVGTHEKQANAYSFPAGEGPGEGMHTYAVDWSPTSIVWSIDGQQVYERTGETTGWLGSAFSKPFYLRLNLAVGGSWPGDPTADTEFPSSYDIDYVRVYQRS</sequence>
<dbReference type="RefSeq" id="WP_214156835.1">
    <property type="nucleotide sequence ID" value="NZ_JAHBAY010000006.1"/>
</dbReference>
<dbReference type="CDD" id="cd08023">
    <property type="entry name" value="GH16_laminarinase_like"/>
    <property type="match status" value="1"/>
</dbReference>
<protein>
    <submittedName>
        <fullName evidence="4">Glycoside hydrolase family 16 protein</fullName>
    </submittedName>
</protein>
<evidence type="ECO:0000259" key="3">
    <source>
        <dbReference type="PROSITE" id="PS51762"/>
    </source>
</evidence>
<name>A0ABS5TKF3_9ACTN</name>
<reference evidence="4 5" key="1">
    <citation type="submission" date="2021-05" db="EMBL/GenBank/DDBJ databases">
        <title>Kineosporia and Streptomyces sp. nov. two new marine actinobacteria isolated from Coral.</title>
        <authorList>
            <person name="Buangrab K."/>
            <person name="Sutthacheep M."/>
            <person name="Yeemin T."/>
            <person name="Harunari E."/>
            <person name="Igarashi Y."/>
            <person name="Kanchanasin P."/>
            <person name="Tanasupawat S."/>
            <person name="Phongsopitanun W."/>
        </authorList>
    </citation>
    <scope>NUCLEOTIDE SEQUENCE [LARGE SCALE GENOMIC DNA]</scope>
    <source>
        <strain evidence="4 5">J2-2</strain>
    </source>
</reference>
<comment type="caution">
    <text evidence="4">The sequence shown here is derived from an EMBL/GenBank/DDBJ whole genome shotgun (WGS) entry which is preliminary data.</text>
</comment>
<evidence type="ECO:0000256" key="2">
    <source>
        <dbReference type="SAM" id="Phobius"/>
    </source>
</evidence>
<dbReference type="PANTHER" id="PTHR10963">
    <property type="entry name" value="GLYCOSYL HYDROLASE-RELATED"/>
    <property type="match status" value="1"/>
</dbReference>